<proteinExistence type="predicted"/>
<reference evidence="1 2" key="1">
    <citation type="submission" date="2020-04" db="EMBL/GenBank/DDBJ databases">
        <title>Ralstonia insidiosa genome sequencing and assembly.</title>
        <authorList>
            <person name="Martins R.C.R."/>
            <person name="Perdigao-Neto L.V."/>
            <person name="Levin A.S.S."/>
            <person name="Costa S.F."/>
        </authorList>
    </citation>
    <scope>NUCLEOTIDE SEQUENCE [LARGE SCALE GENOMIC DNA]</scope>
    <source>
        <strain evidence="1 2">5047</strain>
    </source>
</reference>
<dbReference type="Proteomes" id="UP000575469">
    <property type="component" value="Unassembled WGS sequence"/>
</dbReference>
<accession>A0A848P5I9</accession>
<gene>
    <name evidence="1" type="ORF">HGR00_23275</name>
</gene>
<sequence>MEAPAANTACAICGAALRCGAIGDGTQPDATCWCMTEAKLPASARRPGQGCRCQHCLREAIAHARIASELN</sequence>
<dbReference type="EMBL" id="JABBZM010000026">
    <property type="protein sequence ID" value="NMV40839.1"/>
    <property type="molecule type" value="Genomic_DNA"/>
</dbReference>
<name>A0A848P5I9_9RALS</name>
<protein>
    <submittedName>
        <fullName evidence="1">Uncharacterized protein</fullName>
    </submittedName>
</protein>
<comment type="caution">
    <text evidence="1">The sequence shown here is derived from an EMBL/GenBank/DDBJ whole genome shotgun (WGS) entry which is preliminary data.</text>
</comment>
<dbReference type="AlphaFoldDB" id="A0A848P5I9"/>
<organism evidence="1 2">
    <name type="scientific">Ralstonia insidiosa</name>
    <dbReference type="NCBI Taxonomy" id="190721"/>
    <lineage>
        <taxon>Bacteria</taxon>
        <taxon>Pseudomonadati</taxon>
        <taxon>Pseudomonadota</taxon>
        <taxon>Betaproteobacteria</taxon>
        <taxon>Burkholderiales</taxon>
        <taxon>Burkholderiaceae</taxon>
        <taxon>Ralstonia</taxon>
    </lineage>
</organism>
<evidence type="ECO:0000313" key="1">
    <source>
        <dbReference type="EMBL" id="NMV40839.1"/>
    </source>
</evidence>
<evidence type="ECO:0000313" key="2">
    <source>
        <dbReference type="Proteomes" id="UP000575469"/>
    </source>
</evidence>